<accession>A0A975EY69</accession>
<evidence type="ECO:0000259" key="1">
    <source>
        <dbReference type="Pfam" id="PF17775"/>
    </source>
</evidence>
<reference evidence="2 4" key="2">
    <citation type="journal article" date="2021" name="Microbiol. Resour. Announc.">
        <title>Complete Genome Sequences of Three Human Oral Treponema parvum Isolates.</title>
        <authorList>
            <person name="Zeng H."/>
            <person name="Watt R.M."/>
        </authorList>
    </citation>
    <scope>NUCLEOTIDE SEQUENCE</scope>
    <source>
        <strain evidence="3 4">ATCC 700770</strain>
        <strain evidence="2">ATCC 700773</strain>
    </source>
</reference>
<dbReference type="Proteomes" id="UP000671908">
    <property type="component" value="Chromosome"/>
</dbReference>
<dbReference type="NCBIfam" id="NF002449">
    <property type="entry name" value="PRK01617.1"/>
    <property type="match status" value="1"/>
</dbReference>
<evidence type="ECO:0000313" key="4">
    <source>
        <dbReference type="Proteomes" id="UP000671908"/>
    </source>
</evidence>
<dbReference type="KEGG" id="tpav:HRQ91_10280"/>
<dbReference type="AlphaFoldDB" id="A0A975EY69"/>
<dbReference type="RefSeq" id="WP_210117813.1">
    <property type="nucleotide sequence ID" value="NZ_CP054142.1"/>
</dbReference>
<dbReference type="SUPFAM" id="SSF103642">
    <property type="entry name" value="Sec-C motif"/>
    <property type="match status" value="1"/>
</dbReference>
<dbReference type="Proteomes" id="UP000671995">
    <property type="component" value="Chromosome"/>
</dbReference>
<evidence type="ECO:0000313" key="2">
    <source>
        <dbReference type="EMBL" id="QTQ11018.1"/>
    </source>
</evidence>
<keyword evidence="4" id="KW-1185">Reference proteome</keyword>
<feature type="domain" description="YchJ-like middle NTF2-like" evidence="1">
    <location>
        <begin position="32"/>
        <end position="131"/>
    </location>
</feature>
<name>A0A975EY69_9SPIR</name>
<dbReference type="SUPFAM" id="SSF54427">
    <property type="entry name" value="NTF2-like"/>
    <property type="match status" value="1"/>
</dbReference>
<dbReference type="EMBL" id="CP054257">
    <property type="protein sequence ID" value="QTQ11018.1"/>
    <property type="molecule type" value="Genomic_DNA"/>
</dbReference>
<dbReference type="InterPro" id="IPR048469">
    <property type="entry name" value="YchJ-like_M"/>
</dbReference>
<dbReference type="PANTHER" id="PTHR33747:SF1">
    <property type="entry name" value="ADENYLATE CYCLASE-ASSOCIATED CAP C-TERMINAL DOMAIN-CONTAINING PROTEIN"/>
    <property type="match status" value="1"/>
</dbReference>
<dbReference type="Pfam" id="PF02810">
    <property type="entry name" value="SEC-C"/>
    <property type="match status" value="2"/>
</dbReference>
<dbReference type="EMBL" id="CP054142">
    <property type="protein sequence ID" value="QTQ14819.1"/>
    <property type="molecule type" value="Genomic_DNA"/>
</dbReference>
<sequence>MNKETEICPCGSGKKFGECCEPIIKGKTLAPTAEALMRARYTAYVKHEIDFIINTCEHAENIAEIDRKATEDWSKTSTWHGLKILRTEKGKENDTEGIVEFEAAYTRKQIRDVHHETGHFKKINGEWIYSVGELKTTTVVREGKKIGRNDPCPCGSGKKYKHCCGRDN</sequence>
<dbReference type="NCBIfam" id="NF002486">
    <property type="entry name" value="PRK01752.1"/>
    <property type="match status" value="1"/>
</dbReference>
<dbReference type="PANTHER" id="PTHR33747">
    <property type="entry name" value="UPF0225 PROTEIN SCO1677"/>
    <property type="match status" value="1"/>
</dbReference>
<evidence type="ECO:0000313" key="3">
    <source>
        <dbReference type="EMBL" id="QTQ14819.1"/>
    </source>
</evidence>
<gene>
    <name evidence="2" type="ORF">HRI96_01715</name>
    <name evidence="3" type="ORF">HRQ91_10280</name>
</gene>
<proteinExistence type="predicted"/>
<dbReference type="InterPro" id="IPR032710">
    <property type="entry name" value="NTF2-like_dom_sf"/>
</dbReference>
<protein>
    <submittedName>
        <fullName evidence="2">YchJ family protein</fullName>
    </submittedName>
</protein>
<dbReference type="Gene3D" id="3.10.450.50">
    <property type="match status" value="1"/>
</dbReference>
<evidence type="ECO:0000313" key="5">
    <source>
        <dbReference type="Proteomes" id="UP000671995"/>
    </source>
</evidence>
<dbReference type="Pfam" id="PF17775">
    <property type="entry name" value="YchJ_M-like"/>
    <property type="match status" value="1"/>
</dbReference>
<dbReference type="InterPro" id="IPR004027">
    <property type="entry name" value="SEC_C_motif"/>
</dbReference>
<reference evidence="2" key="1">
    <citation type="submission" date="2020-05" db="EMBL/GenBank/DDBJ databases">
        <authorList>
            <person name="Zeng H."/>
            <person name="Chan Y.K."/>
            <person name="Watt R.M."/>
        </authorList>
    </citation>
    <scope>NUCLEOTIDE SEQUENCE</scope>
    <source>
        <strain evidence="3">ATCC 700770</strain>
        <strain evidence="2">ATCC 700773</strain>
    </source>
</reference>
<organism evidence="2 5">
    <name type="scientific">Treponema parvum</name>
    <dbReference type="NCBI Taxonomy" id="138851"/>
    <lineage>
        <taxon>Bacteria</taxon>
        <taxon>Pseudomonadati</taxon>
        <taxon>Spirochaetota</taxon>
        <taxon>Spirochaetia</taxon>
        <taxon>Spirochaetales</taxon>
        <taxon>Treponemataceae</taxon>
        <taxon>Treponema</taxon>
    </lineage>
</organism>